<dbReference type="EMBL" id="KZ613895">
    <property type="protein sequence ID" value="PMD53173.1"/>
    <property type="molecule type" value="Genomic_DNA"/>
</dbReference>
<gene>
    <name evidence="1" type="ORF">K444DRAFT_636066</name>
</gene>
<reference evidence="1 2" key="1">
    <citation type="submission" date="2016-04" db="EMBL/GenBank/DDBJ databases">
        <title>A degradative enzymes factory behind the ericoid mycorrhizal symbiosis.</title>
        <authorList>
            <consortium name="DOE Joint Genome Institute"/>
            <person name="Martino E."/>
            <person name="Morin E."/>
            <person name="Grelet G."/>
            <person name="Kuo A."/>
            <person name="Kohler A."/>
            <person name="Daghino S."/>
            <person name="Barry K."/>
            <person name="Choi C."/>
            <person name="Cichocki N."/>
            <person name="Clum A."/>
            <person name="Copeland A."/>
            <person name="Hainaut M."/>
            <person name="Haridas S."/>
            <person name="Labutti K."/>
            <person name="Lindquist E."/>
            <person name="Lipzen A."/>
            <person name="Khouja H.-R."/>
            <person name="Murat C."/>
            <person name="Ohm R."/>
            <person name="Olson A."/>
            <person name="Spatafora J."/>
            <person name="Veneault-Fourrey C."/>
            <person name="Henrissat B."/>
            <person name="Grigoriev I."/>
            <person name="Martin F."/>
            <person name="Perotto S."/>
        </authorList>
    </citation>
    <scope>NUCLEOTIDE SEQUENCE [LARGE SCALE GENOMIC DNA]</scope>
    <source>
        <strain evidence="1 2">E</strain>
    </source>
</reference>
<dbReference type="Proteomes" id="UP000235371">
    <property type="component" value="Unassembled WGS sequence"/>
</dbReference>
<name>A0A2J6SR51_9HELO</name>
<dbReference type="OrthoDB" id="3597372at2759"/>
<organism evidence="1 2">
    <name type="scientific">Hyaloscypha bicolor E</name>
    <dbReference type="NCBI Taxonomy" id="1095630"/>
    <lineage>
        <taxon>Eukaryota</taxon>
        <taxon>Fungi</taxon>
        <taxon>Dikarya</taxon>
        <taxon>Ascomycota</taxon>
        <taxon>Pezizomycotina</taxon>
        <taxon>Leotiomycetes</taxon>
        <taxon>Helotiales</taxon>
        <taxon>Hyaloscyphaceae</taxon>
        <taxon>Hyaloscypha</taxon>
        <taxon>Hyaloscypha bicolor</taxon>
    </lineage>
</organism>
<accession>A0A2J6SR51</accession>
<dbReference type="AlphaFoldDB" id="A0A2J6SR51"/>
<dbReference type="GeneID" id="36592029"/>
<proteinExistence type="predicted"/>
<sequence>MPSKQIGTILSVIEVQDVTLAKIKAEDIVVRVLTSVKTLNDSHATYVVALAELKSSYNVYAASLAELKTVNISPEILEGVKALNEAHVSYAKALADLQFLAAKPAPPALEKVDLSLLFTKLDKYTTYLTEIKSAVTILAPAPEKVNLSPLSTKLEEHSTYLIDIKSAVNTPTLVPEKVDLSTLETLVNNTAELKILSIVEALGKEDMEILGEVKSIKTLIKEDKKD</sequence>
<keyword evidence="2" id="KW-1185">Reference proteome</keyword>
<dbReference type="STRING" id="1095630.A0A2J6SR51"/>
<dbReference type="InParanoid" id="A0A2J6SR51"/>
<evidence type="ECO:0000313" key="1">
    <source>
        <dbReference type="EMBL" id="PMD53173.1"/>
    </source>
</evidence>
<evidence type="ECO:0000313" key="2">
    <source>
        <dbReference type="Proteomes" id="UP000235371"/>
    </source>
</evidence>
<protein>
    <submittedName>
        <fullName evidence="1">Uncharacterized protein</fullName>
    </submittedName>
</protein>
<dbReference type="RefSeq" id="XP_024730077.1">
    <property type="nucleotide sequence ID" value="XM_024883952.1"/>
</dbReference>